<dbReference type="EMBL" id="LKCM01000078">
    <property type="protein sequence ID" value="KPQ44531.1"/>
    <property type="molecule type" value="Genomic_DNA"/>
</dbReference>
<feature type="transmembrane region" description="Helical" evidence="1">
    <location>
        <begin position="6"/>
        <end position="35"/>
    </location>
</feature>
<protein>
    <submittedName>
        <fullName evidence="2">Uncharacterized protein</fullName>
    </submittedName>
</protein>
<name>A0A0P8A8H3_9EURY</name>
<gene>
    <name evidence="2" type="ORF">MPEBLZ_00898</name>
</gene>
<keyword evidence="1" id="KW-0472">Membrane</keyword>
<accession>A0A0P8A8H3</accession>
<comment type="caution">
    <text evidence="2">The sequence shown here is derived from an EMBL/GenBank/DDBJ whole genome shotgun (WGS) entry which is preliminary data.</text>
</comment>
<proteinExistence type="predicted"/>
<organism evidence="2 3">
    <name type="scientific">Candidatus Methanoperedens nitratireducens</name>
    <dbReference type="NCBI Taxonomy" id="1392998"/>
    <lineage>
        <taxon>Archaea</taxon>
        <taxon>Methanobacteriati</taxon>
        <taxon>Methanobacteriota</taxon>
        <taxon>Stenosarchaea group</taxon>
        <taxon>Methanomicrobia</taxon>
        <taxon>Methanosarcinales</taxon>
        <taxon>ANME-2 cluster</taxon>
        <taxon>Candidatus Methanoperedentaceae</taxon>
        <taxon>Candidatus Methanoperedens</taxon>
    </lineage>
</organism>
<evidence type="ECO:0000313" key="3">
    <source>
        <dbReference type="Proteomes" id="UP000050360"/>
    </source>
</evidence>
<sequence length="79" mass="8783">MPEQIILIALLIAIIFFSEVAIFGIAFIGFLVFFISEHAAIHSRRHIAREAGQHMDSTALSGAVLFSDALINLKRLYLI</sequence>
<keyword evidence="1" id="KW-1133">Transmembrane helix</keyword>
<dbReference type="Proteomes" id="UP000050360">
    <property type="component" value="Unassembled WGS sequence"/>
</dbReference>
<dbReference type="AlphaFoldDB" id="A0A0P8A8H3"/>
<keyword evidence="1" id="KW-0812">Transmembrane</keyword>
<evidence type="ECO:0000256" key="1">
    <source>
        <dbReference type="SAM" id="Phobius"/>
    </source>
</evidence>
<evidence type="ECO:0000313" key="2">
    <source>
        <dbReference type="EMBL" id="KPQ44531.1"/>
    </source>
</evidence>
<reference evidence="2 3" key="1">
    <citation type="submission" date="2015-09" db="EMBL/GenBank/DDBJ databases">
        <title>A metagenomics-based metabolic model of nitrate-dependent anaerobic oxidation of methane by Methanoperedens-like archaea.</title>
        <authorList>
            <person name="Arshad A."/>
            <person name="Speth D.R."/>
            <person name="De Graaf R.M."/>
            <person name="Op Den Camp H.J."/>
            <person name="Jetten M.S."/>
            <person name="Welte C.U."/>
        </authorList>
    </citation>
    <scope>NUCLEOTIDE SEQUENCE [LARGE SCALE GENOMIC DNA]</scope>
</reference>